<dbReference type="InterPro" id="IPR001173">
    <property type="entry name" value="Glyco_trans_2-like"/>
</dbReference>
<keyword evidence="3" id="KW-0808">Transferase</keyword>
<feature type="transmembrane region" description="Helical" evidence="1">
    <location>
        <begin position="294"/>
        <end position="315"/>
    </location>
</feature>
<dbReference type="EC" id="2.4.1.-" evidence="3"/>
<dbReference type="Pfam" id="PF00535">
    <property type="entry name" value="Glycos_transf_2"/>
    <property type="match status" value="1"/>
</dbReference>
<comment type="caution">
    <text evidence="3">The sequence shown here is derived from an EMBL/GenBank/DDBJ whole genome shotgun (WGS) entry which is preliminary data.</text>
</comment>
<dbReference type="AlphaFoldDB" id="A0A1J5TAZ5"/>
<dbReference type="PANTHER" id="PTHR43685:SF3">
    <property type="entry name" value="SLR2126 PROTEIN"/>
    <property type="match status" value="1"/>
</dbReference>
<name>A0A1J5TAZ5_9ZZZZ</name>
<dbReference type="Gene3D" id="3.90.550.10">
    <property type="entry name" value="Spore Coat Polysaccharide Biosynthesis Protein SpsA, Chain A"/>
    <property type="match status" value="1"/>
</dbReference>
<dbReference type="InterPro" id="IPR029044">
    <property type="entry name" value="Nucleotide-diphossugar_trans"/>
</dbReference>
<evidence type="ECO:0000259" key="2">
    <source>
        <dbReference type="Pfam" id="PF00535"/>
    </source>
</evidence>
<dbReference type="EMBL" id="MLJW01000014">
    <property type="protein sequence ID" value="OIR13469.1"/>
    <property type="molecule type" value="Genomic_DNA"/>
</dbReference>
<evidence type="ECO:0000313" key="3">
    <source>
        <dbReference type="EMBL" id="OIR13469.1"/>
    </source>
</evidence>
<proteinExistence type="predicted"/>
<protein>
    <submittedName>
        <fullName evidence="3">Beta-monoglucosyldiacylglycerol synthase</fullName>
        <ecNumber evidence="3">2.4.1.-</ecNumber>
    </submittedName>
</protein>
<dbReference type="InterPro" id="IPR050834">
    <property type="entry name" value="Glycosyltransf_2"/>
</dbReference>
<keyword evidence="1" id="KW-0472">Membrane</keyword>
<keyword evidence="1" id="KW-1133">Transmembrane helix</keyword>
<evidence type="ECO:0000256" key="1">
    <source>
        <dbReference type="SAM" id="Phobius"/>
    </source>
</evidence>
<keyword evidence="3" id="KW-0328">Glycosyltransferase</keyword>
<organism evidence="3">
    <name type="scientific">mine drainage metagenome</name>
    <dbReference type="NCBI Taxonomy" id="410659"/>
    <lineage>
        <taxon>unclassified sequences</taxon>
        <taxon>metagenomes</taxon>
        <taxon>ecological metagenomes</taxon>
    </lineage>
</organism>
<dbReference type="SUPFAM" id="SSF53448">
    <property type="entry name" value="Nucleotide-diphospho-sugar transferases"/>
    <property type="match status" value="1"/>
</dbReference>
<keyword evidence="1" id="KW-0812">Transmembrane</keyword>
<reference evidence="3" key="1">
    <citation type="submission" date="2016-10" db="EMBL/GenBank/DDBJ databases">
        <title>Sequence of Gallionella enrichment culture.</title>
        <authorList>
            <person name="Poehlein A."/>
            <person name="Muehling M."/>
            <person name="Daniel R."/>
        </authorList>
    </citation>
    <scope>NUCLEOTIDE SEQUENCE</scope>
</reference>
<feature type="domain" description="Glycosyltransferase 2-like" evidence="2">
    <location>
        <begin position="43"/>
        <end position="210"/>
    </location>
</feature>
<dbReference type="PANTHER" id="PTHR43685">
    <property type="entry name" value="GLYCOSYLTRANSFERASE"/>
    <property type="match status" value="1"/>
</dbReference>
<accession>A0A1J5TAZ5</accession>
<sequence>MTGSFTPLQTASLSAGFLAAKLFRSQAASMSDSSPSSTLPFVTVAIGTYNRARWLREALKFLTRQDYPLDRYELIIVDNNCTDGTRQVVEEFAQAPKAPKYFLETKQSSSHARNRAFAESKGEIIVYTDDDVLGKTDWLRHMIEPFLRPGNENVGVVGGEVFPIFPDGLPKWIEGQYTNFGYRTDVGPLKRNQLPSTANVAIRRSVLDKVGTFRTDLGRLPNRLTAGEDHDLMRRIQAAGVEFWFTPLADLQHVVPGSRLRFSYMMKLFYDASCSRVVERAAFPGYTGWLVSRVILYTLLIPICALVSLLAFVTFQWGQGKRWLTRAAKSAGYVTEAVLVIKRKITGKPVER</sequence>
<dbReference type="GO" id="GO:0016757">
    <property type="term" value="F:glycosyltransferase activity"/>
    <property type="evidence" value="ECO:0007669"/>
    <property type="project" value="UniProtKB-KW"/>
</dbReference>
<gene>
    <name evidence="3" type="ORF">GALL_52850</name>
</gene>